<organism evidence="2 3">
    <name type="scientific">Paramecium primaurelia</name>
    <dbReference type="NCBI Taxonomy" id="5886"/>
    <lineage>
        <taxon>Eukaryota</taxon>
        <taxon>Sar</taxon>
        <taxon>Alveolata</taxon>
        <taxon>Ciliophora</taxon>
        <taxon>Intramacronucleata</taxon>
        <taxon>Oligohymenophorea</taxon>
        <taxon>Peniculida</taxon>
        <taxon>Parameciidae</taxon>
        <taxon>Paramecium</taxon>
    </lineage>
</organism>
<dbReference type="Pfam" id="PF00092">
    <property type="entry name" value="VWA"/>
    <property type="match status" value="1"/>
</dbReference>
<dbReference type="AlphaFoldDB" id="A0A8S1PQ71"/>
<dbReference type="SMART" id="SM00327">
    <property type="entry name" value="VWA"/>
    <property type="match status" value="1"/>
</dbReference>
<evidence type="ECO:0000313" key="3">
    <source>
        <dbReference type="Proteomes" id="UP000688137"/>
    </source>
</evidence>
<keyword evidence="3" id="KW-1185">Reference proteome</keyword>
<comment type="caution">
    <text evidence="2">The sequence shown here is derived from an EMBL/GenBank/DDBJ whole genome shotgun (WGS) entry which is preliminary data.</text>
</comment>
<dbReference type="OMA" id="HDAAMMT"/>
<proteinExistence type="predicted"/>
<name>A0A8S1PQ71_PARPR</name>
<feature type="domain" description="VWFA" evidence="1">
    <location>
        <begin position="163"/>
        <end position="333"/>
    </location>
</feature>
<dbReference type="PANTHER" id="PTHR10579:SF43">
    <property type="entry name" value="ZINC FINGER (C3HC4-TYPE RING FINGER) FAMILY PROTEIN"/>
    <property type="match status" value="1"/>
</dbReference>
<gene>
    <name evidence="2" type="ORF">PPRIM_AZ9-3.1.T1260012</name>
</gene>
<accession>A0A8S1PQ71</accession>
<sequence>MLPQSEENLQEQEKNNYNISVQQNMQVSQIQDQINTQTRSRFQAVVPPPLSNSLRRKIDYPQQYMNSNSQAQQLAPTQDNQQQLKEKDFQEAYDDDDQIEGNLILAKKDFKAFDLNKELICEIKTLHKMIKLSETKIQQLPGMISIKTEDQTNDQDLNRVGVDLICLIDRSSSMRGQKMETVKSSLKVLLNYLTEKDRLQLITFNDNARRLTPLRRTTENNKKQFITIVDKIYAQGGTQIASATEIAFQQLKGRKYKNNVSSIFLLSDGQDNSATQSIQKQLQSIDEEFTIHSFGFGEDHDAAMMTSICNLKHGSFYFVQNIFLLDEFFLDALGGLKSVVGEKLQVKVNLRPPEILKDLKISKTYGNMWINKESHYEIDLPVLIEGQRKDFVFELELPCSNEQIQDNQRNPQIMEVQLQITDPLTKDKIQKFASLALTIFHQDEQINQNEEDIEVLTQYNRVIAAQVIDDARKSCQQEKYQEAQNKLDDVLIKFQANQRFSSQNPQLIQDLQQAKQASQKQTFSTYGYGQMIQLSSNSYQQQGVNSIFSSNGQQQQQNLRLSSFSNRLQTSMVNQLQLRKTQEKQEL</sequence>
<dbReference type="EMBL" id="CAJJDM010000129">
    <property type="protein sequence ID" value="CAD8105024.1"/>
    <property type="molecule type" value="Genomic_DNA"/>
</dbReference>
<dbReference type="PANTHER" id="PTHR10579">
    <property type="entry name" value="CALCIUM-ACTIVATED CHLORIDE CHANNEL REGULATOR"/>
    <property type="match status" value="1"/>
</dbReference>
<protein>
    <recommendedName>
        <fullName evidence="1">VWFA domain-containing protein</fullName>
    </recommendedName>
</protein>
<dbReference type="PROSITE" id="PS50234">
    <property type="entry name" value="VWFA"/>
    <property type="match status" value="1"/>
</dbReference>
<dbReference type="InterPro" id="IPR051266">
    <property type="entry name" value="CLCR"/>
</dbReference>
<evidence type="ECO:0000259" key="1">
    <source>
        <dbReference type="PROSITE" id="PS50234"/>
    </source>
</evidence>
<dbReference type="InterPro" id="IPR002035">
    <property type="entry name" value="VWF_A"/>
</dbReference>
<evidence type="ECO:0000313" key="2">
    <source>
        <dbReference type="EMBL" id="CAD8105024.1"/>
    </source>
</evidence>
<dbReference type="Proteomes" id="UP000688137">
    <property type="component" value="Unassembled WGS sequence"/>
</dbReference>
<reference evidence="2" key="1">
    <citation type="submission" date="2021-01" db="EMBL/GenBank/DDBJ databases">
        <authorList>
            <consortium name="Genoscope - CEA"/>
            <person name="William W."/>
        </authorList>
    </citation>
    <scope>NUCLEOTIDE SEQUENCE</scope>
</reference>